<evidence type="ECO:0000313" key="2">
    <source>
        <dbReference type="EMBL" id="CEF01514.1"/>
    </source>
</evidence>
<feature type="compositionally biased region" description="Polar residues" evidence="1">
    <location>
        <begin position="116"/>
        <end position="126"/>
    </location>
</feature>
<dbReference type="Proteomes" id="UP000043107">
    <property type="component" value="Unassembled WGS sequence"/>
</dbReference>
<protein>
    <submittedName>
        <fullName evidence="2">Uncharacterized protein</fullName>
    </submittedName>
</protein>
<gene>
    <name evidence="2" type="ORF">BLIC_c01310</name>
</gene>
<reference evidence="2 3" key="1">
    <citation type="submission" date="2014-09" db="EMBL/GenBank/DDBJ databases">
        <authorList>
            <person name="Bertelli C."/>
        </authorList>
    </citation>
    <scope>NUCLEOTIDE SEQUENCE [LARGE SCALE GENOMIC DNA]</scope>
    <source>
        <strain evidence="2 3">BIC1401111250</strain>
    </source>
</reference>
<proteinExistence type="predicted"/>
<sequence length="183" mass="20543">MTQLESLEHWFTRLYGRMAGGRMAAACLEDGLERTALRYGHTPDMREAYNRRLDCSPQHWLSARGLMPKSLLENGIPWLEWMDAHPGDDPDKAWDAVAMRRLDDKRRRGVRHVTPTPLSDGSNSTGGRPYGFNGRRRFESLLDMGRLEWSPGMGAAPDMAADGFEDMVLTAVDLGIDPTTIPV</sequence>
<organism evidence="2 3">
    <name type="scientific">Bifidobacterium longum subsp. infantis</name>
    <dbReference type="NCBI Taxonomy" id="1682"/>
    <lineage>
        <taxon>Bacteria</taxon>
        <taxon>Bacillati</taxon>
        <taxon>Actinomycetota</taxon>
        <taxon>Actinomycetes</taxon>
        <taxon>Bifidobacteriales</taxon>
        <taxon>Bifidobacteriaceae</taxon>
        <taxon>Bifidobacterium</taxon>
    </lineage>
</organism>
<accession>A0ABM9R4P7</accession>
<name>A0ABM9R4P7_BIFLI</name>
<keyword evidence="3" id="KW-1185">Reference proteome</keyword>
<dbReference type="EMBL" id="CCWP01000026">
    <property type="protein sequence ID" value="CEF01514.1"/>
    <property type="molecule type" value="Genomic_DNA"/>
</dbReference>
<feature type="region of interest" description="Disordered" evidence="1">
    <location>
        <begin position="111"/>
        <end position="130"/>
    </location>
</feature>
<evidence type="ECO:0000256" key="1">
    <source>
        <dbReference type="SAM" id="MobiDB-lite"/>
    </source>
</evidence>
<dbReference type="RefSeq" id="WP_231837872.1">
    <property type="nucleotide sequence ID" value="NZ_CBCRZZ010000020.1"/>
</dbReference>
<evidence type="ECO:0000313" key="3">
    <source>
        <dbReference type="Proteomes" id="UP000043107"/>
    </source>
</evidence>
<comment type="caution">
    <text evidence="2">The sequence shown here is derived from an EMBL/GenBank/DDBJ whole genome shotgun (WGS) entry which is preliminary data.</text>
</comment>